<sequence length="252" mass="26145">MRIRRRPQCVSLQSSDPSTSTAATQNAAARSREGGGGDGVGRRLHQLHHHGNVDLGKKSSGVARRRLALLQQWIAATARDLVKNMEELEMLTGGKSAEELQKMQTEQSLVPLPCTGGEVGSKSEPAAAVAPAVIVDVKEEEKSVGNGGGGGGAKKRRGGGAPAVLMEGSRCSRVNGRGWRCSQPTLVGYALCEHHLGKGRMRSVTGGGGGRGGASQLGRTEHRPPATARNPAAAAAPPPKADEPGPNHIAHH</sequence>
<evidence type="ECO:0000313" key="5">
    <source>
        <dbReference type="EMBL" id="BAS96712.1"/>
    </source>
</evidence>
<feature type="domain" description="WRC" evidence="4">
    <location>
        <begin position="165"/>
        <end position="209"/>
    </location>
</feature>
<protein>
    <submittedName>
        <fullName evidence="5">Os06g0207600 protein</fullName>
    </submittedName>
</protein>
<dbReference type="InParanoid" id="A0A0P0WUC6"/>
<dbReference type="PaxDb" id="39947-A0A0P0WUC6"/>
<evidence type="ECO:0000256" key="1">
    <source>
        <dbReference type="ARBA" id="ARBA00023242"/>
    </source>
</evidence>
<dbReference type="eggNOG" id="ENOG502SVQS">
    <property type="taxonomic scope" value="Eukaryota"/>
</dbReference>
<dbReference type="InterPro" id="IPR014977">
    <property type="entry name" value="WRC_dom"/>
</dbReference>
<dbReference type="PANTHER" id="PTHR34122:SF1">
    <property type="entry name" value="EXPRESSED PROTEIN"/>
    <property type="match status" value="1"/>
</dbReference>
<gene>
    <name evidence="5" type="ordered locus">Os06g0207600</name>
    <name evidence="5" type="ORF">OSNPB_060207600</name>
</gene>
<name>A0A0P0WUC6_ORYSJ</name>
<reference evidence="5 6" key="3">
    <citation type="journal article" date="2013" name="Rice">
        <title>Improvement of the Oryza sativa Nipponbare reference genome using next generation sequence and optical map data.</title>
        <authorList>
            <person name="Kawahara Y."/>
            <person name="de la Bastide M."/>
            <person name="Hamilton J.P."/>
            <person name="Kanamori H."/>
            <person name="McCombie W.R."/>
            <person name="Ouyang S."/>
            <person name="Schwartz D.C."/>
            <person name="Tanaka T."/>
            <person name="Wu J."/>
            <person name="Zhou S."/>
            <person name="Childs K.L."/>
            <person name="Davidson R.M."/>
            <person name="Lin H."/>
            <person name="Quesada-Ocampo L."/>
            <person name="Vaillancourt B."/>
            <person name="Sakai H."/>
            <person name="Lee S.S."/>
            <person name="Kim J."/>
            <person name="Numa H."/>
            <person name="Itoh T."/>
            <person name="Buell C.R."/>
            <person name="Matsumoto T."/>
        </authorList>
    </citation>
    <scope>NUCLEOTIDE SEQUENCE [LARGE SCALE GENOMIC DNA]</scope>
    <source>
        <strain evidence="6">cv. Nipponbare</strain>
    </source>
</reference>
<accession>A0A0P0WUC6</accession>
<comment type="caution">
    <text evidence="2">Lacks conserved residue(s) required for the propagation of feature annotation.</text>
</comment>
<evidence type="ECO:0000256" key="3">
    <source>
        <dbReference type="SAM" id="MobiDB-lite"/>
    </source>
</evidence>
<feature type="region of interest" description="Disordered" evidence="3">
    <location>
        <begin position="1"/>
        <end position="44"/>
    </location>
</feature>
<dbReference type="AlphaFoldDB" id="A0A0P0WUC6"/>
<feature type="region of interest" description="Disordered" evidence="3">
    <location>
        <begin position="200"/>
        <end position="252"/>
    </location>
</feature>
<dbReference type="Gramene" id="Os06t0207600-00">
    <property type="protein sequence ID" value="Os06t0207600-00"/>
    <property type="gene ID" value="Os06g0207600"/>
</dbReference>
<keyword evidence="6" id="KW-1185">Reference proteome</keyword>
<proteinExistence type="predicted"/>
<dbReference type="PANTHER" id="PTHR34122">
    <property type="entry name" value="EXPRESSED PROTEIN-RELATED"/>
    <property type="match status" value="1"/>
</dbReference>
<dbReference type="Pfam" id="PF08879">
    <property type="entry name" value="WRC"/>
    <property type="match status" value="1"/>
</dbReference>
<feature type="compositionally biased region" description="Low complexity" evidence="3">
    <location>
        <begin position="225"/>
        <end position="235"/>
    </location>
</feature>
<organism evidence="5 6">
    <name type="scientific">Oryza sativa subsp. japonica</name>
    <name type="common">Rice</name>
    <dbReference type="NCBI Taxonomy" id="39947"/>
    <lineage>
        <taxon>Eukaryota</taxon>
        <taxon>Viridiplantae</taxon>
        <taxon>Streptophyta</taxon>
        <taxon>Embryophyta</taxon>
        <taxon>Tracheophyta</taxon>
        <taxon>Spermatophyta</taxon>
        <taxon>Magnoliopsida</taxon>
        <taxon>Liliopsida</taxon>
        <taxon>Poales</taxon>
        <taxon>Poaceae</taxon>
        <taxon>BOP clade</taxon>
        <taxon>Oryzoideae</taxon>
        <taxon>Oryzeae</taxon>
        <taxon>Oryzinae</taxon>
        <taxon>Oryza</taxon>
        <taxon>Oryza sativa</taxon>
    </lineage>
</organism>
<dbReference type="STRING" id="39947.A0A0P0WUC6"/>
<reference evidence="6" key="1">
    <citation type="journal article" date="2005" name="Nature">
        <title>The map-based sequence of the rice genome.</title>
        <authorList>
            <consortium name="International rice genome sequencing project (IRGSP)"/>
            <person name="Matsumoto T."/>
            <person name="Wu J."/>
            <person name="Kanamori H."/>
            <person name="Katayose Y."/>
            <person name="Fujisawa M."/>
            <person name="Namiki N."/>
            <person name="Mizuno H."/>
            <person name="Yamamoto K."/>
            <person name="Antonio B.A."/>
            <person name="Baba T."/>
            <person name="Sakata K."/>
            <person name="Nagamura Y."/>
            <person name="Aoki H."/>
            <person name="Arikawa K."/>
            <person name="Arita K."/>
            <person name="Bito T."/>
            <person name="Chiden Y."/>
            <person name="Fujitsuka N."/>
            <person name="Fukunaka R."/>
            <person name="Hamada M."/>
            <person name="Harada C."/>
            <person name="Hayashi A."/>
            <person name="Hijishita S."/>
            <person name="Honda M."/>
            <person name="Hosokawa S."/>
            <person name="Ichikawa Y."/>
            <person name="Idonuma A."/>
            <person name="Iijima M."/>
            <person name="Ikeda M."/>
            <person name="Ikeno M."/>
            <person name="Ito K."/>
            <person name="Ito S."/>
            <person name="Ito T."/>
            <person name="Ito Y."/>
            <person name="Ito Y."/>
            <person name="Iwabuchi A."/>
            <person name="Kamiya K."/>
            <person name="Karasawa W."/>
            <person name="Kurita K."/>
            <person name="Katagiri S."/>
            <person name="Kikuta A."/>
            <person name="Kobayashi H."/>
            <person name="Kobayashi N."/>
            <person name="Machita K."/>
            <person name="Maehara T."/>
            <person name="Masukawa M."/>
            <person name="Mizubayashi T."/>
            <person name="Mukai Y."/>
            <person name="Nagasaki H."/>
            <person name="Nagata Y."/>
            <person name="Naito S."/>
            <person name="Nakashima M."/>
            <person name="Nakama Y."/>
            <person name="Nakamichi Y."/>
            <person name="Nakamura M."/>
            <person name="Meguro A."/>
            <person name="Negishi M."/>
            <person name="Ohta I."/>
            <person name="Ohta T."/>
            <person name="Okamoto M."/>
            <person name="Ono N."/>
            <person name="Saji S."/>
            <person name="Sakaguchi M."/>
            <person name="Sakai K."/>
            <person name="Shibata M."/>
            <person name="Shimokawa T."/>
            <person name="Song J."/>
            <person name="Takazaki Y."/>
            <person name="Terasawa K."/>
            <person name="Tsugane M."/>
            <person name="Tsuji K."/>
            <person name="Ueda S."/>
            <person name="Waki K."/>
            <person name="Yamagata H."/>
            <person name="Yamamoto M."/>
            <person name="Yamamoto S."/>
            <person name="Yamane H."/>
            <person name="Yoshiki S."/>
            <person name="Yoshihara R."/>
            <person name="Yukawa K."/>
            <person name="Zhong H."/>
            <person name="Yano M."/>
            <person name="Yuan Q."/>
            <person name="Ouyang S."/>
            <person name="Liu J."/>
            <person name="Jones K.M."/>
            <person name="Gansberger K."/>
            <person name="Moffat K."/>
            <person name="Hill J."/>
            <person name="Bera J."/>
            <person name="Fadrosh D."/>
            <person name="Jin S."/>
            <person name="Johri S."/>
            <person name="Kim M."/>
            <person name="Overton L."/>
            <person name="Reardon M."/>
            <person name="Tsitrin T."/>
            <person name="Vuong H."/>
            <person name="Weaver B."/>
            <person name="Ciecko A."/>
            <person name="Tallon L."/>
            <person name="Jackson J."/>
            <person name="Pai G."/>
            <person name="Aken S.V."/>
            <person name="Utterback T."/>
            <person name="Reidmuller S."/>
            <person name="Feldblyum T."/>
            <person name="Hsiao J."/>
            <person name="Zismann V."/>
            <person name="Iobst S."/>
            <person name="de Vazeille A.R."/>
            <person name="Buell C.R."/>
            <person name="Ying K."/>
            <person name="Li Y."/>
            <person name="Lu T."/>
            <person name="Huang Y."/>
            <person name="Zhao Q."/>
            <person name="Feng Q."/>
            <person name="Zhang L."/>
            <person name="Zhu J."/>
            <person name="Weng Q."/>
            <person name="Mu J."/>
            <person name="Lu Y."/>
            <person name="Fan D."/>
            <person name="Liu Y."/>
            <person name="Guan J."/>
            <person name="Zhang Y."/>
            <person name="Yu S."/>
            <person name="Liu X."/>
            <person name="Zhang Y."/>
            <person name="Hong G."/>
            <person name="Han B."/>
            <person name="Choisne N."/>
            <person name="Demange N."/>
            <person name="Orjeda G."/>
            <person name="Samain S."/>
            <person name="Cattolico L."/>
            <person name="Pelletier E."/>
            <person name="Couloux A."/>
            <person name="Segurens B."/>
            <person name="Wincker P."/>
            <person name="D'Hont A."/>
            <person name="Scarpelli C."/>
            <person name="Weissenbach J."/>
            <person name="Salanoubat M."/>
            <person name="Quetier F."/>
            <person name="Yu Y."/>
            <person name="Kim H.R."/>
            <person name="Rambo T."/>
            <person name="Currie J."/>
            <person name="Collura K."/>
            <person name="Luo M."/>
            <person name="Yang T."/>
            <person name="Ammiraju J.S.S."/>
            <person name="Engler F."/>
            <person name="Soderlund C."/>
            <person name="Wing R.A."/>
            <person name="Palmer L.E."/>
            <person name="de la Bastide M."/>
            <person name="Spiegel L."/>
            <person name="Nascimento L."/>
            <person name="Zutavern T."/>
            <person name="O'Shaughnessy A."/>
            <person name="Dike S."/>
            <person name="Dedhia N."/>
            <person name="Preston R."/>
            <person name="Balija V."/>
            <person name="McCombie W.R."/>
            <person name="Chow T."/>
            <person name="Chen H."/>
            <person name="Chung M."/>
            <person name="Chen C."/>
            <person name="Shaw J."/>
            <person name="Wu H."/>
            <person name="Hsiao K."/>
            <person name="Chao Y."/>
            <person name="Chu M."/>
            <person name="Cheng C."/>
            <person name="Hour A."/>
            <person name="Lee P."/>
            <person name="Lin S."/>
            <person name="Lin Y."/>
            <person name="Liou J."/>
            <person name="Liu S."/>
            <person name="Hsing Y."/>
            <person name="Raghuvanshi S."/>
            <person name="Mohanty A."/>
            <person name="Bharti A.K."/>
            <person name="Gaur A."/>
            <person name="Gupta V."/>
            <person name="Kumar D."/>
            <person name="Ravi V."/>
            <person name="Vij S."/>
            <person name="Kapur A."/>
            <person name="Khurana P."/>
            <person name="Khurana P."/>
            <person name="Khurana J.P."/>
            <person name="Tyagi A.K."/>
            <person name="Gaikwad K."/>
            <person name="Singh A."/>
            <person name="Dalal V."/>
            <person name="Srivastava S."/>
            <person name="Dixit A."/>
            <person name="Pal A.K."/>
            <person name="Ghazi I.A."/>
            <person name="Yadav M."/>
            <person name="Pandit A."/>
            <person name="Bhargava A."/>
            <person name="Sureshbabu K."/>
            <person name="Batra K."/>
            <person name="Sharma T.R."/>
            <person name="Mohapatra T."/>
            <person name="Singh N.K."/>
            <person name="Messing J."/>
            <person name="Nelson A.B."/>
            <person name="Fuks G."/>
            <person name="Kavchok S."/>
            <person name="Keizer G."/>
            <person name="Linton E."/>
            <person name="Llaca V."/>
            <person name="Song R."/>
            <person name="Tanyolac B."/>
            <person name="Young S."/>
            <person name="Ho-Il K."/>
            <person name="Hahn J.H."/>
            <person name="Sangsakoo G."/>
            <person name="Vanavichit A."/>
            <person name="de Mattos Luiz.A.T."/>
            <person name="Zimmer P.D."/>
            <person name="Malone G."/>
            <person name="Dellagostin O."/>
            <person name="de Oliveira A.C."/>
            <person name="Bevan M."/>
            <person name="Bancroft I."/>
            <person name="Minx P."/>
            <person name="Cordum H."/>
            <person name="Wilson R."/>
            <person name="Cheng Z."/>
            <person name="Jin W."/>
            <person name="Jiang J."/>
            <person name="Leong S.A."/>
            <person name="Iwama H."/>
            <person name="Gojobori T."/>
            <person name="Itoh T."/>
            <person name="Niimura Y."/>
            <person name="Fujii Y."/>
            <person name="Habara T."/>
            <person name="Sakai H."/>
            <person name="Sato Y."/>
            <person name="Wilson G."/>
            <person name="Kumar K."/>
            <person name="McCouch S."/>
            <person name="Juretic N."/>
            <person name="Hoen D."/>
            <person name="Wright S."/>
            <person name="Bruskiewich R."/>
            <person name="Bureau T."/>
            <person name="Miyao A."/>
            <person name="Hirochika H."/>
            <person name="Nishikawa T."/>
            <person name="Kadowaki K."/>
            <person name="Sugiura M."/>
            <person name="Burr B."/>
            <person name="Sasaki T."/>
        </authorList>
    </citation>
    <scope>NUCLEOTIDE SEQUENCE [LARGE SCALE GENOMIC DNA]</scope>
    <source>
        <strain evidence="6">cv. Nipponbare</strain>
    </source>
</reference>
<feature type="region of interest" description="Disordered" evidence="3">
    <location>
        <begin position="140"/>
        <end position="162"/>
    </location>
</feature>
<dbReference type="Proteomes" id="UP000059680">
    <property type="component" value="Chromosome 6"/>
</dbReference>
<keyword evidence="1" id="KW-0539">Nucleus</keyword>
<evidence type="ECO:0000259" key="4">
    <source>
        <dbReference type="PROSITE" id="PS51667"/>
    </source>
</evidence>
<dbReference type="PROSITE" id="PS51667">
    <property type="entry name" value="WRC"/>
    <property type="match status" value="1"/>
</dbReference>
<evidence type="ECO:0000313" key="6">
    <source>
        <dbReference type="Proteomes" id="UP000059680"/>
    </source>
</evidence>
<evidence type="ECO:0000256" key="2">
    <source>
        <dbReference type="PROSITE-ProRule" id="PRU01002"/>
    </source>
</evidence>
<feature type="compositionally biased region" description="Low complexity" evidence="3">
    <location>
        <begin position="18"/>
        <end position="29"/>
    </location>
</feature>
<dbReference type="OMA" id="XESYRAS"/>
<dbReference type="EMBL" id="AP014962">
    <property type="protein sequence ID" value="BAS96712.1"/>
    <property type="molecule type" value="Genomic_DNA"/>
</dbReference>
<reference evidence="5 6" key="2">
    <citation type="journal article" date="2013" name="Plant Cell Physiol.">
        <title>Rice Annotation Project Database (RAP-DB): an integrative and interactive database for rice genomics.</title>
        <authorList>
            <person name="Sakai H."/>
            <person name="Lee S.S."/>
            <person name="Tanaka T."/>
            <person name="Numa H."/>
            <person name="Kim J."/>
            <person name="Kawahara Y."/>
            <person name="Wakimoto H."/>
            <person name="Yang C.C."/>
            <person name="Iwamoto M."/>
            <person name="Abe T."/>
            <person name="Yamada Y."/>
            <person name="Muto A."/>
            <person name="Inokuchi H."/>
            <person name="Ikemura T."/>
            <person name="Matsumoto T."/>
            <person name="Sasaki T."/>
            <person name="Itoh T."/>
        </authorList>
    </citation>
    <scope>NUCLEOTIDE SEQUENCE [LARGE SCALE GENOMIC DNA]</scope>
    <source>
        <strain evidence="6">cv. Nipponbare</strain>
    </source>
</reference>
<feature type="compositionally biased region" description="Gly residues" evidence="3">
    <location>
        <begin position="205"/>
        <end position="215"/>
    </location>
</feature>